<keyword evidence="2" id="KW-0346">Stress response</keyword>
<dbReference type="Pfam" id="PF00447">
    <property type="entry name" value="HSF_DNA-bind"/>
    <property type="match status" value="1"/>
</dbReference>
<dbReference type="SUPFAM" id="SSF46785">
    <property type="entry name" value="Winged helix' DNA-binding domain"/>
    <property type="match status" value="1"/>
</dbReference>
<gene>
    <name evidence="7" type="ORF">DH2020_014597</name>
</gene>
<keyword evidence="4" id="KW-0539">Nucleus</keyword>
<comment type="subcellular location">
    <subcellularLocation>
        <location evidence="1">Nucleus</location>
    </subcellularLocation>
</comment>
<dbReference type="PANTHER" id="PTHR10015">
    <property type="entry name" value="HEAT SHOCK TRANSCRIPTION FACTOR"/>
    <property type="match status" value="1"/>
</dbReference>
<dbReference type="PROSITE" id="PS00434">
    <property type="entry name" value="HSF_DOMAIN"/>
    <property type="match status" value="1"/>
</dbReference>
<dbReference type="InterPro" id="IPR036388">
    <property type="entry name" value="WH-like_DNA-bd_sf"/>
</dbReference>
<dbReference type="InterPro" id="IPR000232">
    <property type="entry name" value="HSF_DNA-bd"/>
</dbReference>
<comment type="caution">
    <text evidence="7">The sequence shown here is derived from an EMBL/GenBank/DDBJ whole genome shotgun (WGS) entry which is preliminary data.</text>
</comment>
<evidence type="ECO:0000256" key="4">
    <source>
        <dbReference type="ARBA" id="ARBA00023242"/>
    </source>
</evidence>
<feature type="domain" description="HSF-type DNA-binding" evidence="6">
    <location>
        <begin position="119"/>
        <end position="143"/>
    </location>
</feature>
<name>A0ABR0X012_REHGL</name>
<accession>A0ABR0X012</accession>
<dbReference type="SMART" id="SM00415">
    <property type="entry name" value="HSF"/>
    <property type="match status" value="1"/>
</dbReference>
<organism evidence="7 8">
    <name type="scientific">Rehmannia glutinosa</name>
    <name type="common">Chinese foxglove</name>
    <dbReference type="NCBI Taxonomy" id="99300"/>
    <lineage>
        <taxon>Eukaryota</taxon>
        <taxon>Viridiplantae</taxon>
        <taxon>Streptophyta</taxon>
        <taxon>Embryophyta</taxon>
        <taxon>Tracheophyta</taxon>
        <taxon>Spermatophyta</taxon>
        <taxon>Magnoliopsida</taxon>
        <taxon>eudicotyledons</taxon>
        <taxon>Gunneridae</taxon>
        <taxon>Pentapetalae</taxon>
        <taxon>asterids</taxon>
        <taxon>lamiids</taxon>
        <taxon>Lamiales</taxon>
        <taxon>Orobanchaceae</taxon>
        <taxon>Rehmannieae</taxon>
        <taxon>Rehmannia</taxon>
    </lineage>
</organism>
<dbReference type="PANTHER" id="PTHR10015:SF448">
    <property type="entry name" value="HEAT STRESS TRANSCRIPTION FACTOR A-7A-LIKE"/>
    <property type="match status" value="1"/>
</dbReference>
<evidence type="ECO:0000313" key="7">
    <source>
        <dbReference type="EMBL" id="KAK6151962.1"/>
    </source>
</evidence>
<dbReference type="Proteomes" id="UP001318860">
    <property type="component" value="Unassembled WGS sequence"/>
</dbReference>
<evidence type="ECO:0000256" key="1">
    <source>
        <dbReference type="ARBA" id="ARBA00004123"/>
    </source>
</evidence>
<evidence type="ECO:0000256" key="5">
    <source>
        <dbReference type="RuleBase" id="RU004020"/>
    </source>
</evidence>
<sequence>MEPDRTAENGLKMVSDEEITCGFMKKSNEVLMNSVKEEPIMFFDEDEHFDGHGDGEEWAAEEAQLPKPVEGLRENGPPPFLKKTFEMVDDPRTDSIISWSSTRASFVVWDPHKFSTDLLPKHFKHSNFSSFVRQLNTYRFRKIDSDRWEFANEGFQQGKKHLLKHIKRRKQTSQLFIHQNSPSIEAELEKLRSGQNALRTEVSKLRQQHETTLHHLAAIQERLHITETKQKHMVVFMIKSLKNPLYLQHFFDKMKTKRVLTDGGILKKRRLAASDLGDGDLVYFTKTVDVDEIDDKMVEVEEEWTIQSEIQGLSSDESSKQRAETTSEANSFDVCSENFVLWEKLMDDEMIYEEEQEAAVKEQFDIVSELENLIAMPRIGMVEPVGYGSNVV</sequence>
<dbReference type="InterPro" id="IPR036390">
    <property type="entry name" value="WH_DNA-bd_sf"/>
</dbReference>
<evidence type="ECO:0000256" key="3">
    <source>
        <dbReference type="ARBA" id="ARBA00023125"/>
    </source>
</evidence>
<reference evidence="7 8" key="1">
    <citation type="journal article" date="2021" name="Comput. Struct. Biotechnol. J.">
        <title>De novo genome assembly of the potent medicinal plant Rehmannia glutinosa using nanopore technology.</title>
        <authorList>
            <person name="Ma L."/>
            <person name="Dong C."/>
            <person name="Song C."/>
            <person name="Wang X."/>
            <person name="Zheng X."/>
            <person name="Niu Y."/>
            <person name="Chen S."/>
            <person name="Feng W."/>
        </authorList>
    </citation>
    <scope>NUCLEOTIDE SEQUENCE [LARGE SCALE GENOMIC DNA]</scope>
    <source>
        <strain evidence="7">DH-2019</strain>
    </source>
</reference>
<comment type="similarity">
    <text evidence="5">Belongs to the HSF family.</text>
</comment>
<proteinExistence type="inferred from homology"/>
<dbReference type="PRINTS" id="PR00056">
    <property type="entry name" value="HSFDOMAIN"/>
</dbReference>
<evidence type="ECO:0000313" key="8">
    <source>
        <dbReference type="Proteomes" id="UP001318860"/>
    </source>
</evidence>
<evidence type="ECO:0000259" key="6">
    <source>
        <dbReference type="PROSITE" id="PS00434"/>
    </source>
</evidence>
<keyword evidence="3" id="KW-0238">DNA-binding</keyword>
<dbReference type="Gene3D" id="1.10.10.10">
    <property type="entry name" value="Winged helix-like DNA-binding domain superfamily/Winged helix DNA-binding domain"/>
    <property type="match status" value="1"/>
</dbReference>
<protein>
    <recommendedName>
        <fullName evidence="6">HSF-type DNA-binding domain-containing protein</fullName>
    </recommendedName>
</protein>
<keyword evidence="8" id="KW-1185">Reference proteome</keyword>
<evidence type="ECO:0000256" key="2">
    <source>
        <dbReference type="ARBA" id="ARBA00023016"/>
    </source>
</evidence>
<dbReference type="EMBL" id="JABTTQ020000007">
    <property type="protein sequence ID" value="KAK6151962.1"/>
    <property type="molecule type" value="Genomic_DNA"/>
</dbReference>